<sequence length="541" mass="59700">MGSVVSDGHWVRALLTEICTVWHQPAIGHMIFFNIFVHSCSCSFCYIASLAPPWTIAPRRPYIAALSMYWHHRPDVGPSNATIVQDLVPAWSNDTSGASAKEHAWPDVCPVCYDAPAFYTTACNHAFCLDCLCQLATDSQRRRSCPLCRSPVLLKMSKGRMIKHAENGGRPLARRMLALLDMRPDDVLPVLAQDAALLFRTLEQHPGETLVADVASQLPRHFLPGAFALSMSMTRLANDVVPHALRCTCTVNAPHPIESPQDCRMTFKPATTRLVDVASVADHMVASVADALGIYHALRAVLRHIPDLGLPEAVVFRHLHPLQTTVTMTDGTVMNLLQYAVVDLLARHDLDAVRRWSTEAMDVAACPSLMRAIAGHSHPSRREQEMIIAALLSVHAGLSAHKTSPRWDREFAKLLDGDLTDTRQKDDQGGVHTFVGMVAAVDYYQGGCDDCSAARHEPKYSSAGRTRTVHIELLAGVVRAIRPTAHQSCLSDNGWMPFNVIMDQAGYRACDVDRTLDYLIDCGMVIAHERCGQATRYRYVG</sequence>
<dbReference type="InterPro" id="IPR017907">
    <property type="entry name" value="Znf_RING_CS"/>
</dbReference>
<dbReference type="Gene3D" id="3.30.40.10">
    <property type="entry name" value="Zinc/RING finger domain, C3HC4 (zinc finger)"/>
    <property type="match status" value="1"/>
</dbReference>
<dbReference type="PROSITE" id="PS50089">
    <property type="entry name" value="ZF_RING_2"/>
    <property type="match status" value="1"/>
</dbReference>
<dbReference type="InterPro" id="IPR013083">
    <property type="entry name" value="Znf_RING/FYVE/PHD"/>
</dbReference>
<organism evidence="6 7">
    <name type="scientific">Pandoravirus inopinatum</name>
    <dbReference type="NCBI Taxonomy" id="1605721"/>
    <lineage>
        <taxon>Viruses</taxon>
        <taxon>Pandoravirus</taxon>
    </lineage>
</organism>
<dbReference type="SUPFAM" id="SSF57850">
    <property type="entry name" value="RING/U-box"/>
    <property type="match status" value="1"/>
</dbReference>
<evidence type="ECO:0000256" key="3">
    <source>
        <dbReference type="ARBA" id="ARBA00022833"/>
    </source>
</evidence>
<dbReference type="GO" id="GO:0008270">
    <property type="term" value="F:zinc ion binding"/>
    <property type="evidence" value="ECO:0007669"/>
    <property type="project" value="UniProtKB-KW"/>
</dbReference>
<evidence type="ECO:0000256" key="2">
    <source>
        <dbReference type="ARBA" id="ARBA00022771"/>
    </source>
</evidence>
<dbReference type="RefSeq" id="YP_009119789.1">
    <property type="nucleotide sequence ID" value="NC_026440.1"/>
</dbReference>
<feature type="domain" description="RING-type" evidence="5">
    <location>
        <begin position="109"/>
        <end position="149"/>
    </location>
</feature>
<evidence type="ECO:0000259" key="5">
    <source>
        <dbReference type="PROSITE" id="PS50089"/>
    </source>
</evidence>
<protein>
    <submittedName>
        <fullName evidence="6">RING-finger protein</fullName>
    </submittedName>
</protein>
<proteinExistence type="predicted"/>
<reference evidence="6 7" key="1">
    <citation type="journal article" date="2015" name="Parasitol. Res.">
        <title>Viruses in close associations with free-living amoebae.</title>
        <authorList>
            <person name="Scheid P."/>
        </authorList>
    </citation>
    <scope>NUCLEOTIDE SEQUENCE [LARGE SCALE GENOMIC DNA]</scope>
    <source>
        <strain evidence="6">KlaHel</strain>
    </source>
</reference>
<dbReference type="Proteomes" id="UP000202511">
    <property type="component" value="Segment"/>
</dbReference>
<name>A0A0B5J1X6_9VIRU</name>
<keyword evidence="2 4" id="KW-0863">Zinc-finger</keyword>
<keyword evidence="1" id="KW-0479">Metal-binding</keyword>
<dbReference type="KEGG" id="vg:23462471"/>
<dbReference type="GeneID" id="23462471"/>
<keyword evidence="3" id="KW-0862">Zinc</keyword>
<evidence type="ECO:0000313" key="7">
    <source>
        <dbReference type="Proteomes" id="UP000202511"/>
    </source>
</evidence>
<dbReference type="SMART" id="SM00184">
    <property type="entry name" value="RING"/>
    <property type="match status" value="1"/>
</dbReference>
<evidence type="ECO:0000256" key="1">
    <source>
        <dbReference type="ARBA" id="ARBA00022723"/>
    </source>
</evidence>
<dbReference type="EMBL" id="KP136319">
    <property type="protein sequence ID" value="AJF97554.1"/>
    <property type="molecule type" value="Genomic_DNA"/>
</dbReference>
<dbReference type="InterPro" id="IPR001841">
    <property type="entry name" value="Znf_RING"/>
</dbReference>
<evidence type="ECO:0000313" key="6">
    <source>
        <dbReference type="EMBL" id="AJF97554.1"/>
    </source>
</evidence>
<evidence type="ECO:0000256" key="4">
    <source>
        <dbReference type="PROSITE-ProRule" id="PRU00175"/>
    </source>
</evidence>
<accession>A0A0B5J1X6</accession>
<dbReference type="PROSITE" id="PS00518">
    <property type="entry name" value="ZF_RING_1"/>
    <property type="match status" value="1"/>
</dbReference>